<dbReference type="InterPro" id="IPR023165">
    <property type="entry name" value="rRNA_Ade_diMease-like_C"/>
</dbReference>
<keyword evidence="2" id="KW-0698">rRNA processing</keyword>
<dbReference type="InterPro" id="IPR020598">
    <property type="entry name" value="rRNA_Ade_methylase_Trfase_N"/>
</dbReference>
<dbReference type="AlphaFoldDB" id="A0A4R9JX86"/>
<dbReference type="EMBL" id="RQGD01000045">
    <property type="protein sequence ID" value="TGL56684.1"/>
    <property type="molecule type" value="Genomic_DNA"/>
</dbReference>
<dbReference type="GO" id="GO:0005829">
    <property type="term" value="C:cytosol"/>
    <property type="evidence" value="ECO:0007669"/>
    <property type="project" value="TreeGrafter"/>
</dbReference>
<comment type="similarity">
    <text evidence="7">Belongs to the class I-like SAM-binding methyltransferase superfamily. rRNA adenine N(6)-methyltransferase family.</text>
</comment>
<dbReference type="Gene3D" id="3.40.50.150">
    <property type="entry name" value="Vaccinia Virus protein VP39"/>
    <property type="match status" value="1"/>
</dbReference>
<keyword evidence="3 7" id="KW-0489">Methyltransferase</keyword>
<evidence type="ECO:0000256" key="6">
    <source>
        <dbReference type="ARBA" id="ARBA00022884"/>
    </source>
</evidence>
<dbReference type="SMART" id="SM00650">
    <property type="entry name" value="rADc"/>
    <property type="match status" value="1"/>
</dbReference>
<evidence type="ECO:0000313" key="9">
    <source>
        <dbReference type="EMBL" id="TGL56684.1"/>
    </source>
</evidence>
<feature type="binding site" evidence="7">
    <location>
        <position position="124"/>
    </location>
    <ligand>
        <name>S-adenosyl-L-methionine</name>
        <dbReference type="ChEBI" id="CHEBI:59789"/>
    </ligand>
</feature>
<feature type="binding site" evidence="7">
    <location>
        <position position="29"/>
    </location>
    <ligand>
        <name>S-adenosyl-L-methionine</name>
        <dbReference type="ChEBI" id="CHEBI:59789"/>
    </ligand>
</feature>
<dbReference type="InterPro" id="IPR029063">
    <property type="entry name" value="SAM-dependent_MTases_sf"/>
</dbReference>
<proteinExistence type="inferred from homology"/>
<dbReference type="RefSeq" id="WP_135624902.1">
    <property type="nucleotide sequence ID" value="NZ_RQGD01000045.1"/>
</dbReference>
<reference evidence="9" key="1">
    <citation type="journal article" date="2019" name="PLoS Negl. Trop. Dis.">
        <title>Revisiting the worldwide diversity of Leptospira species in the environment.</title>
        <authorList>
            <person name="Vincent A.T."/>
            <person name="Schiettekatte O."/>
            <person name="Bourhy P."/>
            <person name="Veyrier F.J."/>
            <person name="Picardeau M."/>
        </authorList>
    </citation>
    <scope>NUCLEOTIDE SEQUENCE [LARGE SCALE GENOMIC DNA]</scope>
    <source>
        <strain evidence="9">201702476</strain>
    </source>
</reference>
<evidence type="ECO:0000256" key="3">
    <source>
        <dbReference type="ARBA" id="ARBA00022603"/>
    </source>
</evidence>
<dbReference type="PANTHER" id="PTHR11727">
    <property type="entry name" value="DIMETHYLADENOSINE TRANSFERASE"/>
    <property type="match status" value="1"/>
</dbReference>
<feature type="binding site" evidence="7">
    <location>
        <position position="59"/>
    </location>
    <ligand>
        <name>S-adenosyl-L-methionine</name>
        <dbReference type="ChEBI" id="CHEBI:59789"/>
    </ligand>
</feature>
<evidence type="ECO:0000256" key="4">
    <source>
        <dbReference type="ARBA" id="ARBA00022679"/>
    </source>
</evidence>
<keyword evidence="4 7" id="KW-0808">Transferase</keyword>
<feature type="binding site" evidence="7">
    <location>
        <position position="31"/>
    </location>
    <ligand>
        <name>S-adenosyl-L-methionine</name>
        <dbReference type="ChEBI" id="CHEBI:59789"/>
    </ligand>
</feature>
<feature type="binding site" evidence="7">
    <location>
        <position position="80"/>
    </location>
    <ligand>
        <name>S-adenosyl-L-methionine</name>
        <dbReference type="ChEBI" id="CHEBI:59789"/>
    </ligand>
</feature>
<dbReference type="EC" id="2.1.1.182" evidence="9"/>
<dbReference type="PANTHER" id="PTHR11727:SF7">
    <property type="entry name" value="DIMETHYLADENOSINE TRANSFERASE-RELATED"/>
    <property type="match status" value="1"/>
</dbReference>
<evidence type="ECO:0000256" key="7">
    <source>
        <dbReference type="PROSITE-ProRule" id="PRU01026"/>
    </source>
</evidence>
<keyword evidence="5 7" id="KW-0949">S-adenosyl-L-methionine</keyword>
<dbReference type="InterPro" id="IPR011530">
    <property type="entry name" value="rRNA_adenine_dimethylase"/>
</dbReference>
<dbReference type="GO" id="GO:0003723">
    <property type="term" value="F:RNA binding"/>
    <property type="evidence" value="ECO:0007669"/>
    <property type="project" value="UniProtKB-UniRule"/>
</dbReference>
<keyword evidence="1" id="KW-0963">Cytoplasm</keyword>
<dbReference type="NCBIfam" id="TIGR00755">
    <property type="entry name" value="ksgA"/>
    <property type="match status" value="1"/>
</dbReference>
<dbReference type="InterPro" id="IPR001737">
    <property type="entry name" value="KsgA/Erm"/>
</dbReference>
<evidence type="ECO:0000256" key="2">
    <source>
        <dbReference type="ARBA" id="ARBA00022552"/>
    </source>
</evidence>
<keyword evidence="10" id="KW-1185">Reference proteome</keyword>
<protein>
    <submittedName>
        <fullName evidence="9">Ribosomal RNA small subunit methyltransferase A</fullName>
        <ecNumber evidence="9">2.1.1.182</ecNumber>
    </submittedName>
</protein>
<name>A0A4R9JX86_9LEPT</name>
<dbReference type="Pfam" id="PF00398">
    <property type="entry name" value="RrnaAD"/>
    <property type="match status" value="1"/>
</dbReference>
<evidence type="ECO:0000256" key="5">
    <source>
        <dbReference type="ARBA" id="ARBA00022691"/>
    </source>
</evidence>
<dbReference type="Proteomes" id="UP000297693">
    <property type="component" value="Unassembled WGS sequence"/>
</dbReference>
<gene>
    <name evidence="9" type="primary">rsmA</name>
    <name evidence="9" type="ORF">EHQ58_15925</name>
</gene>
<dbReference type="GO" id="GO:0052908">
    <property type="term" value="F:16S rRNA (adenine(1518)-N(6)/adenine(1519)-N(6))-dimethyltransferase activity"/>
    <property type="evidence" value="ECO:0007669"/>
    <property type="project" value="UniProtKB-EC"/>
</dbReference>
<evidence type="ECO:0000259" key="8">
    <source>
        <dbReference type="SMART" id="SM00650"/>
    </source>
</evidence>
<dbReference type="OrthoDB" id="9814755at2"/>
<evidence type="ECO:0000313" key="10">
    <source>
        <dbReference type="Proteomes" id="UP000297693"/>
    </source>
</evidence>
<feature type="binding site" evidence="7">
    <location>
        <position position="106"/>
    </location>
    <ligand>
        <name>S-adenosyl-L-methionine</name>
        <dbReference type="ChEBI" id="CHEBI:59789"/>
    </ligand>
</feature>
<feature type="domain" description="Ribosomal RNA adenine methylase transferase N-terminal" evidence="8">
    <location>
        <begin position="36"/>
        <end position="204"/>
    </location>
</feature>
<accession>A0A4R9JX86</accession>
<keyword evidence="6 7" id="KW-0694">RNA-binding</keyword>
<sequence>MQDRYTTPTEIQSFLSTNGLNAQKKFGQNFLVDQNIVKFIIEKAKPIIFSEPMEIAEIGIGLGTLTYPILEMGLITHLFEIDHAYIQLAKDSYLKNFINGKLYPGDALENLNQISNIPIFVFGNLPYHLTTEIITTISTDFSDWKGGLFMVQKEFAERLTGEISSLSVFLEAIGKTTLLKHVNKKCFYPAPKIDSSLILLLPHASKDRIFKNKNELAVWSRMLRSFFWGKRKQMQVSLRESPFSQDPIFQAAVSRSMEAAGISPKTRPEELNRKQFLNLGQELLDSLSN</sequence>
<evidence type="ECO:0000256" key="1">
    <source>
        <dbReference type="ARBA" id="ARBA00022490"/>
    </source>
</evidence>
<dbReference type="PROSITE" id="PS51689">
    <property type="entry name" value="SAM_RNA_A_N6_MT"/>
    <property type="match status" value="1"/>
</dbReference>
<organism evidence="9 10">
    <name type="scientific">Leptospira ognonensis</name>
    <dbReference type="NCBI Taxonomy" id="2484945"/>
    <lineage>
        <taxon>Bacteria</taxon>
        <taxon>Pseudomonadati</taxon>
        <taxon>Spirochaetota</taxon>
        <taxon>Spirochaetia</taxon>
        <taxon>Leptospirales</taxon>
        <taxon>Leptospiraceae</taxon>
        <taxon>Leptospira</taxon>
    </lineage>
</organism>
<dbReference type="Gene3D" id="1.10.8.100">
    <property type="entry name" value="Ribosomal RNA adenine dimethylase-like, domain 2"/>
    <property type="match status" value="1"/>
</dbReference>
<comment type="caution">
    <text evidence="9">The sequence shown here is derived from an EMBL/GenBank/DDBJ whole genome shotgun (WGS) entry which is preliminary data.</text>
</comment>
<dbReference type="SUPFAM" id="SSF53335">
    <property type="entry name" value="S-adenosyl-L-methionine-dependent methyltransferases"/>
    <property type="match status" value="1"/>
</dbReference>